<accession>A0ACB8HDH5</accession>
<dbReference type="EMBL" id="JAFIQS020000002">
    <property type="protein sequence ID" value="KAH9485926.1"/>
    <property type="molecule type" value="Genomic_DNA"/>
</dbReference>
<sequence>MHPRSHESRGAITFSQEISKEAVLSGTSFVRTDKDNSLRYPIVEVYRSPDVVNYSVDVEADQAQYSHFGKVDIKVVTEVETDNSTR</sequence>
<dbReference type="Proteomes" id="UP000664032">
    <property type="component" value="Unassembled WGS sequence"/>
</dbReference>
<gene>
    <name evidence="1" type="ORF">JR316_0002843</name>
</gene>
<name>A0ACB8HDH5_PSICU</name>
<protein>
    <submittedName>
        <fullName evidence="1">Uncharacterized protein</fullName>
    </submittedName>
</protein>
<comment type="caution">
    <text evidence="1">The sequence shown here is derived from an EMBL/GenBank/DDBJ whole genome shotgun (WGS) entry which is preliminary data.</text>
</comment>
<evidence type="ECO:0000313" key="2">
    <source>
        <dbReference type="Proteomes" id="UP000664032"/>
    </source>
</evidence>
<organism evidence="1 2">
    <name type="scientific">Psilocybe cubensis</name>
    <name type="common">Psychedelic mushroom</name>
    <name type="synonym">Stropharia cubensis</name>
    <dbReference type="NCBI Taxonomy" id="181762"/>
    <lineage>
        <taxon>Eukaryota</taxon>
        <taxon>Fungi</taxon>
        <taxon>Dikarya</taxon>
        <taxon>Basidiomycota</taxon>
        <taxon>Agaricomycotina</taxon>
        <taxon>Agaricomycetes</taxon>
        <taxon>Agaricomycetidae</taxon>
        <taxon>Agaricales</taxon>
        <taxon>Agaricineae</taxon>
        <taxon>Strophariaceae</taxon>
        <taxon>Psilocybe</taxon>
    </lineage>
</organism>
<reference evidence="1" key="1">
    <citation type="submission" date="2021-10" db="EMBL/GenBank/DDBJ databases">
        <title>Psilocybe cubensis genome.</title>
        <authorList>
            <person name="Mckernan K.J."/>
            <person name="Crawford S."/>
            <person name="Trippe A."/>
            <person name="Kane L.T."/>
            <person name="Mclaughlin S."/>
        </authorList>
    </citation>
    <scope>NUCLEOTIDE SEQUENCE</scope>
    <source>
        <strain evidence="1">MGC-MH-2018</strain>
    </source>
</reference>
<evidence type="ECO:0000313" key="1">
    <source>
        <dbReference type="EMBL" id="KAH9485926.1"/>
    </source>
</evidence>
<keyword evidence="2" id="KW-1185">Reference proteome</keyword>
<proteinExistence type="predicted"/>